<comment type="caution">
    <text evidence="1">The sequence shown here is derived from an EMBL/GenBank/DDBJ whole genome shotgun (WGS) entry which is preliminary data.</text>
</comment>
<evidence type="ECO:0000313" key="2">
    <source>
        <dbReference type="Proteomes" id="UP000019460"/>
    </source>
</evidence>
<protein>
    <submittedName>
        <fullName evidence="1">Uncharacterized protein</fullName>
    </submittedName>
</protein>
<dbReference type="EMBL" id="AONC01000040">
    <property type="protein sequence ID" value="EXJ14472.1"/>
    <property type="molecule type" value="Genomic_DNA"/>
</dbReference>
<gene>
    <name evidence="1" type="ORF">D779_2613</name>
</gene>
<accession>W9VEK3</accession>
<sequence>MLWAQHEIEWYSSFPEWTPAPEQLRLLDCGLQGISDKP</sequence>
<reference evidence="1 2" key="1">
    <citation type="submission" date="2012-11" db="EMBL/GenBank/DDBJ databases">
        <title>Genome assembly of Thiorhodococcus sp. AK35.</title>
        <authorList>
            <person name="Nupur N."/>
            <person name="Khatri I."/>
            <person name="Subramanian S."/>
            <person name="Pinnaka A."/>
        </authorList>
    </citation>
    <scope>NUCLEOTIDE SEQUENCE [LARGE SCALE GENOMIC DNA]</scope>
    <source>
        <strain evidence="1 2">AK35</strain>
    </source>
</reference>
<evidence type="ECO:0000313" key="1">
    <source>
        <dbReference type="EMBL" id="EXJ14472.1"/>
    </source>
</evidence>
<dbReference type="AlphaFoldDB" id="W9VEK3"/>
<dbReference type="Proteomes" id="UP000019460">
    <property type="component" value="Unassembled WGS sequence"/>
</dbReference>
<proteinExistence type="predicted"/>
<organism evidence="1 2">
    <name type="scientific">Imhoffiella purpurea</name>
    <dbReference type="NCBI Taxonomy" id="1249627"/>
    <lineage>
        <taxon>Bacteria</taxon>
        <taxon>Pseudomonadati</taxon>
        <taxon>Pseudomonadota</taxon>
        <taxon>Gammaproteobacteria</taxon>
        <taxon>Chromatiales</taxon>
        <taxon>Chromatiaceae</taxon>
        <taxon>Imhoffiella</taxon>
    </lineage>
</organism>
<keyword evidence="2" id="KW-1185">Reference proteome</keyword>
<name>W9VEK3_9GAMM</name>